<reference evidence="1" key="1">
    <citation type="submission" date="2022-11" db="EMBL/GenBank/DDBJ databases">
        <title>Genome Sequence of Nemania bipapillata.</title>
        <authorList>
            <person name="Buettner E."/>
        </authorList>
    </citation>
    <scope>NUCLEOTIDE SEQUENCE</scope>
    <source>
        <strain evidence="1">CP14</strain>
    </source>
</reference>
<dbReference type="EMBL" id="JAPESX010001481">
    <property type="protein sequence ID" value="KAJ8113829.1"/>
    <property type="molecule type" value="Genomic_DNA"/>
</dbReference>
<proteinExistence type="predicted"/>
<evidence type="ECO:0000313" key="2">
    <source>
        <dbReference type="Proteomes" id="UP001153334"/>
    </source>
</evidence>
<evidence type="ECO:0000313" key="1">
    <source>
        <dbReference type="EMBL" id="KAJ8113829.1"/>
    </source>
</evidence>
<protein>
    <submittedName>
        <fullName evidence="1">Uncharacterized protein</fullName>
    </submittedName>
</protein>
<accession>A0ACC2IFA0</accession>
<name>A0ACC2IFA0_9PEZI</name>
<gene>
    <name evidence="1" type="ORF">ONZ43_g5056</name>
</gene>
<keyword evidence="2" id="KW-1185">Reference proteome</keyword>
<sequence length="715" mass="77664">MNDPSYAVARELLPHVHLLSTYRHSYKAQVQPGEVTSLLMQAPKIARDTSAFFWTYIDRPENGQIFLTWQPLQLMGTHFSSDGFIWPPQEAYFTQEVGNGVILEMYYHKAGFAPGEHLATHSRRRFRLIPPNAPNPNAPQVDPSLWVVHYGPIENNERIPSQAIPRDPRIQSILDTRGHLQRCGQIQRKEFMLSDRVNWPQIAWPKEAWPKEAWPKEAPRQQMYAAGRGVPQNMAYPPHTPSTGTPSAKRARTNQSAHGQLNLMGLPVQTELEEEEDTSRGDVFDLLTPRDVSISRYKQNHEWMEEILSSAYRMGQIGFAHLGLGLKGELASLTEGIFEAQGANAVTQVVTKSAATRLDPDQAAEFRKRANDRIDSTKAEIERMKAAHARQMAKFKQNSLISTSEKELRTAVDDSSTEYLHLDGKEEADDGLGRWPPKHHKKVEDIVSQVEAHLNRRAEVIHDLRRIQQGGYQEPTPEPTIQNNIHASMSGGPVLSGNGGNSMSRQPSHAGSQQSGFMMGDSDIDMGGTAAGLLDQMHTSASSSSTPQPPMSTAPSNAATPANMSVPSPHPLSQQHGFSTNQGADVKMDGMDTAPGTAPDHGLGSSDWVVVPKGGATPDGNTDAGSTTGPPRAMGPSSKQPSAVGTPSVGFNGDNNDFSSLEDLNSAGEALAGFNGTPDGMSEGLDLNMEDSAFGDAFHGVDTQGGGGTPADSNM</sequence>
<comment type="caution">
    <text evidence="1">The sequence shown here is derived from an EMBL/GenBank/DDBJ whole genome shotgun (WGS) entry which is preliminary data.</text>
</comment>
<organism evidence="1 2">
    <name type="scientific">Nemania bipapillata</name>
    <dbReference type="NCBI Taxonomy" id="110536"/>
    <lineage>
        <taxon>Eukaryota</taxon>
        <taxon>Fungi</taxon>
        <taxon>Dikarya</taxon>
        <taxon>Ascomycota</taxon>
        <taxon>Pezizomycotina</taxon>
        <taxon>Sordariomycetes</taxon>
        <taxon>Xylariomycetidae</taxon>
        <taxon>Xylariales</taxon>
        <taxon>Xylariaceae</taxon>
        <taxon>Nemania</taxon>
    </lineage>
</organism>
<dbReference type="Proteomes" id="UP001153334">
    <property type="component" value="Unassembled WGS sequence"/>
</dbReference>